<keyword evidence="1" id="KW-0833">Ubl conjugation pathway</keyword>
<evidence type="ECO:0000259" key="3">
    <source>
        <dbReference type="PROSITE" id="PS50181"/>
    </source>
</evidence>
<dbReference type="InterPro" id="IPR001810">
    <property type="entry name" value="F-box_dom"/>
</dbReference>
<feature type="region of interest" description="Disordered" evidence="2">
    <location>
        <begin position="305"/>
        <end position="329"/>
    </location>
</feature>
<dbReference type="PANTHER" id="PTHR12874:SF9">
    <property type="entry name" value="F-BOX ONLY PROTEIN 48"/>
    <property type="match status" value="1"/>
</dbReference>
<dbReference type="AlphaFoldDB" id="A0A074WDC6"/>
<dbReference type="GO" id="GO:0019005">
    <property type="term" value="C:SCF ubiquitin ligase complex"/>
    <property type="evidence" value="ECO:0007669"/>
    <property type="project" value="TreeGrafter"/>
</dbReference>
<dbReference type="HOGENOM" id="CLU_017706_0_0_1"/>
<sequence length="530" mass="59529">MSSQEDPKDTDAELEAFRRQWRQEVLSRNKQSASEQSTSTSHHKHSHSHKHPHQPSSAPKPKPHQHHHHEHNDHDEVADQIHYDLTDKEAHLRLNAPDHARDILKKEPGTALEHYEKAVEKETMGSLGDSVALYRTAFKMDDTVHEKYKNKHFPPSAFPPKPKAPAQQLNPSNASQTVPGTAHHSSQAVPPTLTELIDQFSHLSIPGAPAPTDADPSPPCPIAELPGEILSDILTWTAVNDLGSLAKVSLVCKRFAYLVMTDEAIWKRVAQGPEFGFGGMHYNYVCNLKGEPLEPELEDDTAYLSEGQDQDSESEGQLMPPARPSKTNPEIDNALLHSLYSSSWRQMFRSRPRLRFNGCYISTVNYQRPGATNTSSSTWGTPILIVTYFRYLRFFRDGTCISLLTTTEPIDVVHHLTKENMRSYASGSLLPNSVMKDALRGRWRLSGPGNDPASEIEGDVHIETDGVIPKYMWKMQFGLGSRAKKSAGGNKLSWKGFWSYNRLTDDWGEFGLKNDKAFLFSRVRGYGMGY</sequence>
<evidence type="ECO:0000313" key="4">
    <source>
        <dbReference type="EMBL" id="KEQ69539.1"/>
    </source>
</evidence>
<feature type="compositionally biased region" description="Basic and acidic residues" evidence="2">
    <location>
        <begin position="1"/>
        <end position="27"/>
    </location>
</feature>
<feature type="compositionally biased region" description="Polar residues" evidence="2">
    <location>
        <begin position="167"/>
        <end position="188"/>
    </location>
</feature>
<evidence type="ECO:0000313" key="5">
    <source>
        <dbReference type="Proteomes" id="UP000027730"/>
    </source>
</evidence>
<dbReference type="EMBL" id="KL584721">
    <property type="protein sequence ID" value="KEQ69539.1"/>
    <property type="molecule type" value="Genomic_DNA"/>
</dbReference>
<name>A0A074WDC6_9PEZI</name>
<dbReference type="RefSeq" id="XP_013423781.1">
    <property type="nucleotide sequence ID" value="XM_013568327.1"/>
</dbReference>
<feature type="compositionally biased region" description="Basic residues" evidence="2">
    <location>
        <begin position="41"/>
        <end position="53"/>
    </location>
</feature>
<dbReference type="GeneID" id="25415774"/>
<protein>
    <recommendedName>
        <fullName evidence="3">F-box domain-containing protein</fullName>
    </recommendedName>
</protein>
<dbReference type="Pfam" id="PF12937">
    <property type="entry name" value="F-box-like"/>
    <property type="match status" value="1"/>
</dbReference>
<dbReference type="OrthoDB" id="2117972at2759"/>
<feature type="domain" description="F-box" evidence="3">
    <location>
        <begin position="219"/>
        <end position="269"/>
    </location>
</feature>
<dbReference type="GO" id="GO:0005737">
    <property type="term" value="C:cytoplasm"/>
    <property type="evidence" value="ECO:0007669"/>
    <property type="project" value="TreeGrafter"/>
</dbReference>
<dbReference type="PROSITE" id="PS50181">
    <property type="entry name" value="FBOX"/>
    <property type="match status" value="1"/>
</dbReference>
<feature type="region of interest" description="Disordered" evidence="2">
    <location>
        <begin position="149"/>
        <end position="188"/>
    </location>
</feature>
<proteinExistence type="predicted"/>
<dbReference type="InterPro" id="IPR036047">
    <property type="entry name" value="F-box-like_dom_sf"/>
</dbReference>
<dbReference type="GO" id="GO:0031146">
    <property type="term" value="P:SCF-dependent proteasomal ubiquitin-dependent protein catabolic process"/>
    <property type="evidence" value="ECO:0007669"/>
    <property type="project" value="TreeGrafter"/>
</dbReference>
<evidence type="ECO:0000256" key="2">
    <source>
        <dbReference type="SAM" id="MobiDB-lite"/>
    </source>
</evidence>
<reference evidence="4 5" key="1">
    <citation type="journal article" date="2014" name="BMC Genomics">
        <title>Genome sequencing of four Aureobasidium pullulans varieties: biotechnological potential, stress tolerance, and description of new species.</title>
        <authorList>
            <person name="Gostin Ar C."/>
            <person name="Ohm R.A."/>
            <person name="Kogej T."/>
            <person name="Sonjak S."/>
            <person name="Turk M."/>
            <person name="Zajc J."/>
            <person name="Zalar P."/>
            <person name="Grube M."/>
            <person name="Sun H."/>
            <person name="Han J."/>
            <person name="Sharma A."/>
            <person name="Chiniquy J."/>
            <person name="Ngan C.Y."/>
            <person name="Lipzen A."/>
            <person name="Barry K."/>
            <person name="Grigoriev I.V."/>
            <person name="Gunde-Cimerman N."/>
        </authorList>
    </citation>
    <scope>NUCLEOTIDE SEQUENCE [LARGE SCALE GENOMIC DNA]</scope>
    <source>
        <strain evidence="4 5">CBS 147.97</strain>
    </source>
</reference>
<keyword evidence="5" id="KW-1185">Reference proteome</keyword>
<accession>A0A074WDC6</accession>
<dbReference type="PANTHER" id="PTHR12874">
    <property type="entry name" value="F-BOX ONLY PROTEIN 48-RELATED"/>
    <property type="match status" value="1"/>
</dbReference>
<dbReference type="Gene3D" id="1.20.1280.50">
    <property type="match status" value="1"/>
</dbReference>
<evidence type="ECO:0000256" key="1">
    <source>
        <dbReference type="ARBA" id="ARBA00022786"/>
    </source>
</evidence>
<feature type="compositionally biased region" description="Low complexity" evidence="2">
    <location>
        <begin position="206"/>
        <end position="215"/>
    </location>
</feature>
<dbReference type="Pfam" id="PF19270">
    <property type="entry name" value="FBO_C"/>
    <property type="match status" value="1"/>
</dbReference>
<feature type="region of interest" description="Disordered" evidence="2">
    <location>
        <begin position="204"/>
        <end position="223"/>
    </location>
</feature>
<organism evidence="4 5">
    <name type="scientific">Aureobasidium namibiae CBS 147.97</name>
    <dbReference type="NCBI Taxonomy" id="1043004"/>
    <lineage>
        <taxon>Eukaryota</taxon>
        <taxon>Fungi</taxon>
        <taxon>Dikarya</taxon>
        <taxon>Ascomycota</taxon>
        <taxon>Pezizomycotina</taxon>
        <taxon>Dothideomycetes</taxon>
        <taxon>Dothideomycetidae</taxon>
        <taxon>Dothideales</taxon>
        <taxon>Saccotheciaceae</taxon>
        <taxon>Aureobasidium</taxon>
    </lineage>
</organism>
<dbReference type="Proteomes" id="UP000027730">
    <property type="component" value="Unassembled WGS sequence"/>
</dbReference>
<dbReference type="InterPro" id="IPR045464">
    <property type="entry name" value="Hrt3/FBXO9_C"/>
</dbReference>
<dbReference type="SUPFAM" id="SSF81383">
    <property type="entry name" value="F-box domain"/>
    <property type="match status" value="1"/>
</dbReference>
<feature type="region of interest" description="Disordered" evidence="2">
    <location>
        <begin position="1"/>
        <end position="74"/>
    </location>
</feature>
<dbReference type="STRING" id="1043004.A0A074WDC6"/>
<gene>
    <name evidence="4" type="ORF">M436DRAFT_76068</name>
</gene>